<protein>
    <recommendedName>
        <fullName evidence="2">NADH:ubiquinone oxidoreductase intermediate-associated protein 30 domain-containing protein</fullName>
    </recommendedName>
</protein>
<dbReference type="HOGENOM" id="CLU_113082_0_0_1"/>
<dbReference type="GO" id="GO:0051082">
    <property type="term" value="F:unfolded protein binding"/>
    <property type="evidence" value="ECO:0007669"/>
    <property type="project" value="TreeGrafter"/>
</dbReference>
<dbReference type="GO" id="GO:0010257">
    <property type="term" value="P:NADH dehydrogenase complex assembly"/>
    <property type="evidence" value="ECO:0007669"/>
    <property type="project" value="TreeGrafter"/>
</dbReference>
<dbReference type="STRING" id="436017.A4S3W6"/>
<dbReference type="SUPFAM" id="SSF49785">
    <property type="entry name" value="Galactose-binding domain-like"/>
    <property type="match status" value="1"/>
</dbReference>
<keyword evidence="4" id="KW-1185">Reference proteome</keyword>
<dbReference type="InterPro" id="IPR013857">
    <property type="entry name" value="NADH-UbQ_OxRdtase-assoc_prot30"/>
</dbReference>
<dbReference type="OMA" id="AFHQTFV"/>
<dbReference type="eggNOG" id="KOG1203">
    <property type="taxonomic scope" value="Eukaryota"/>
</dbReference>
<dbReference type="GeneID" id="5004174"/>
<reference evidence="3 4" key="1">
    <citation type="journal article" date="2007" name="Proc. Natl. Acad. Sci. U.S.A.">
        <title>The tiny eukaryote Ostreococcus provides genomic insights into the paradox of plankton speciation.</title>
        <authorList>
            <person name="Palenik B."/>
            <person name="Grimwood J."/>
            <person name="Aerts A."/>
            <person name="Rouze P."/>
            <person name="Salamov A."/>
            <person name="Putnam N."/>
            <person name="Dupont C."/>
            <person name="Jorgensen R."/>
            <person name="Derelle E."/>
            <person name="Rombauts S."/>
            <person name="Zhou K."/>
            <person name="Otillar R."/>
            <person name="Merchant S.S."/>
            <person name="Podell S."/>
            <person name="Gaasterland T."/>
            <person name="Napoli C."/>
            <person name="Gendler K."/>
            <person name="Manuell A."/>
            <person name="Tai V."/>
            <person name="Vallon O."/>
            <person name="Piganeau G."/>
            <person name="Jancek S."/>
            <person name="Heijde M."/>
            <person name="Jabbari K."/>
            <person name="Bowler C."/>
            <person name="Lohr M."/>
            <person name="Robbens S."/>
            <person name="Werner G."/>
            <person name="Dubchak I."/>
            <person name="Pazour G.J."/>
            <person name="Ren Q."/>
            <person name="Paulsen I."/>
            <person name="Delwiche C."/>
            <person name="Schmutz J."/>
            <person name="Rokhsar D."/>
            <person name="Van de Peer Y."/>
            <person name="Moreau H."/>
            <person name="Grigoriev I.V."/>
        </authorList>
    </citation>
    <scope>NUCLEOTIDE SEQUENCE [LARGE SCALE GENOMIC DNA]</scope>
    <source>
        <strain evidence="3 4">CCE9901</strain>
    </source>
</reference>
<dbReference type="InterPro" id="IPR039131">
    <property type="entry name" value="NDUFAF1"/>
</dbReference>
<evidence type="ECO:0000313" key="4">
    <source>
        <dbReference type="Proteomes" id="UP000001568"/>
    </source>
</evidence>
<proteinExistence type="inferred from homology"/>
<dbReference type="Pfam" id="PF08547">
    <property type="entry name" value="CIA30"/>
    <property type="match status" value="1"/>
</dbReference>
<comment type="similarity">
    <text evidence="1">Belongs to the CIA30 family.</text>
</comment>
<sequence>MEYFDGPGGMLARIVPGREKPTVRAPEVRGDVVFDFGEMSAEAFAATFNALNDVVMGGASDAAATLTKDGFARLAGETEDVRGGFASVKSRDFDRALDLSAYEGLKLTVRGDGKTYKCILYDTNDSFNVAFHQTFVAPRDVTEVKLKFSDFVPVKRGRGVATNDAEYRKTNGGKIVAMQFMLSKFAYGMEEKNAGYAPGPFEFELKRVEAYR</sequence>
<dbReference type="KEGG" id="olu:OSTLU_17110"/>
<evidence type="ECO:0000259" key="2">
    <source>
        <dbReference type="Pfam" id="PF08547"/>
    </source>
</evidence>
<dbReference type="PANTHER" id="PTHR13194">
    <property type="entry name" value="COMPLEX I INTERMEDIATE-ASSOCIATED PROTEIN 30"/>
    <property type="match status" value="1"/>
</dbReference>
<feature type="domain" description="NADH:ubiquinone oxidoreductase intermediate-associated protein 30" evidence="2">
    <location>
        <begin position="44"/>
        <end position="204"/>
    </location>
</feature>
<evidence type="ECO:0000256" key="1">
    <source>
        <dbReference type="ARBA" id="ARBA00007884"/>
    </source>
</evidence>
<dbReference type="Gramene" id="ABO98285">
    <property type="protein sequence ID" value="ABO98285"/>
    <property type="gene ID" value="OSTLU_17110"/>
</dbReference>
<accession>A4S3W6</accession>
<dbReference type="OrthoDB" id="426386at2759"/>
<organism evidence="3 4">
    <name type="scientific">Ostreococcus lucimarinus (strain CCE9901)</name>
    <dbReference type="NCBI Taxonomy" id="436017"/>
    <lineage>
        <taxon>Eukaryota</taxon>
        <taxon>Viridiplantae</taxon>
        <taxon>Chlorophyta</taxon>
        <taxon>Mamiellophyceae</taxon>
        <taxon>Mamiellales</taxon>
        <taxon>Bathycoccaceae</taxon>
        <taxon>Ostreococcus</taxon>
    </lineage>
</organism>
<name>A4S3W6_OSTLU</name>
<dbReference type="RefSeq" id="XP_001419992.1">
    <property type="nucleotide sequence ID" value="XM_001419955.1"/>
</dbReference>
<dbReference type="InterPro" id="IPR008979">
    <property type="entry name" value="Galactose-bd-like_sf"/>
</dbReference>
<dbReference type="EMBL" id="CP000590">
    <property type="protein sequence ID" value="ABO98285.1"/>
    <property type="molecule type" value="Genomic_DNA"/>
</dbReference>
<evidence type="ECO:0000313" key="3">
    <source>
        <dbReference type="EMBL" id="ABO98285.1"/>
    </source>
</evidence>
<gene>
    <name evidence="3" type="ORF">OSTLU_17110</name>
</gene>
<dbReference type="Proteomes" id="UP000001568">
    <property type="component" value="Chromosome 10"/>
</dbReference>
<dbReference type="AlphaFoldDB" id="A4S3W6"/>
<dbReference type="PANTHER" id="PTHR13194:SF19">
    <property type="entry name" value="NAD(P)-BINDING ROSSMANN-FOLD SUPERFAMILY PROTEIN"/>
    <property type="match status" value="1"/>
</dbReference>